<evidence type="ECO:0000256" key="3">
    <source>
        <dbReference type="ARBA" id="ARBA00009406"/>
    </source>
</evidence>
<keyword evidence="8" id="KW-0784">Thiamine biosynthesis</keyword>
<comment type="function">
    <text evidence="1">Responsible for the formation of the pyrimidine heterocycle in the thiamine biosynthesis pathway. Catalyzes the formation of hydroxymethylpyrimidine phosphate (HMP-P) from histidine and pyridoxal phosphate (PLP). The protein uses PLP and the active site histidine to form HMP-P, generating an inactive enzyme. The enzyme can only undergo a single turnover, which suggests it is a suicide enzyme.</text>
</comment>
<comment type="similarity">
    <text evidence="3">Belongs to the NMT1/THI5 family.</text>
</comment>
<dbReference type="InterPro" id="IPR006311">
    <property type="entry name" value="TAT_signal"/>
</dbReference>
<dbReference type="AlphaFoldDB" id="A0A8T4H1E0"/>
<organism evidence="13 14">
    <name type="scientific">Halolamina salifodinae</name>
    <dbReference type="NCBI Taxonomy" id="1202767"/>
    <lineage>
        <taxon>Archaea</taxon>
        <taxon>Methanobacteriati</taxon>
        <taxon>Methanobacteriota</taxon>
        <taxon>Stenosarchaea group</taxon>
        <taxon>Halobacteria</taxon>
        <taxon>Halobacteriales</taxon>
        <taxon>Haloferacaceae</taxon>
    </lineage>
</organism>
<dbReference type="Proteomes" id="UP000823736">
    <property type="component" value="Unassembled WGS sequence"/>
</dbReference>
<dbReference type="Gene3D" id="3.40.190.10">
    <property type="entry name" value="Periplasmic binding protein-like II"/>
    <property type="match status" value="2"/>
</dbReference>
<evidence type="ECO:0000256" key="9">
    <source>
        <dbReference type="ARBA" id="ARBA00023004"/>
    </source>
</evidence>
<comment type="subunit">
    <text evidence="4">Homodimer.</text>
</comment>
<evidence type="ECO:0000313" key="13">
    <source>
        <dbReference type="EMBL" id="MBP1987405.1"/>
    </source>
</evidence>
<name>A0A8T4H1E0_9EURY</name>
<accession>A0A8T4H1E0</accession>
<evidence type="ECO:0000256" key="7">
    <source>
        <dbReference type="ARBA" id="ARBA00022898"/>
    </source>
</evidence>
<dbReference type="InterPro" id="IPR015168">
    <property type="entry name" value="SsuA/THI5"/>
</dbReference>
<comment type="caution">
    <text evidence="13">The sequence shown here is derived from an EMBL/GenBank/DDBJ whole genome shotgun (WGS) entry which is preliminary data.</text>
</comment>
<dbReference type="InterPro" id="IPR027939">
    <property type="entry name" value="NMT1/THI5"/>
</dbReference>
<gene>
    <name evidence="13" type="ORF">J2753_001903</name>
</gene>
<dbReference type="PANTHER" id="PTHR31528:SF1">
    <property type="entry name" value="4-AMINO-5-HYDROXYMETHYL-2-METHYLPYRIMIDINE PHOSPHATE SYNTHASE THI11-RELATED"/>
    <property type="match status" value="1"/>
</dbReference>
<evidence type="ECO:0000256" key="10">
    <source>
        <dbReference type="ARBA" id="ARBA00033171"/>
    </source>
</evidence>
<dbReference type="GO" id="GO:0046872">
    <property type="term" value="F:metal ion binding"/>
    <property type="evidence" value="ECO:0007669"/>
    <property type="project" value="UniProtKB-KW"/>
</dbReference>
<comment type="pathway">
    <text evidence="2">Cofactor biosynthesis; thiamine diphosphate biosynthesis.</text>
</comment>
<evidence type="ECO:0000313" key="14">
    <source>
        <dbReference type="Proteomes" id="UP000823736"/>
    </source>
</evidence>
<reference evidence="13" key="1">
    <citation type="submission" date="2021-03" db="EMBL/GenBank/DDBJ databases">
        <title>Genomic Encyclopedia of Type Strains, Phase IV (KMG-IV): sequencing the most valuable type-strain genomes for metagenomic binning, comparative biology and taxonomic classification.</title>
        <authorList>
            <person name="Goeker M."/>
        </authorList>
    </citation>
    <scope>NUCLEOTIDE SEQUENCE</scope>
    <source>
        <strain evidence="13">DSM 26232</strain>
    </source>
</reference>
<evidence type="ECO:0000256" key="1">
    <source>
        <dbReference type="ARBA" id="ARBA00003469"/>
    </source>
</evidence>
<dbReference type="Pfam" id="PF09084">
    <property type="entry name" value="NMT1"/>
    <property type="match status" value="1"/>
</dbReference>
<evidence type="ECO:0000256" key="6">
    <source>
        <dbReference type="ARBA" id="ARBA00022723"/>
    </source>
</evidence>
<comment type="catalytic activity">
    <reaction evidence="11">
        <text>N(6)-(pyridoxal phosphate)-L-lysyl-[4-amino-5-hydroxymethyl-2-methylpyrimidine phosphate synthase] + L-histidyl-[4-amino-5-hydroxymethyl-2-methylpyrimidine phosphate synthase] + 2 Fe(3+) + 4 H2O = L-lysyl-[4-amino-5-hydroxymethyl-2-methylpyrimidine phosphate synthase] + (2S)-2-amino-5-hydroxy-4-oxopentanoyl-[4-amino-5-hydroxymethyl-2-methylpyrimidine phosphate synthase] + 4-amino-2-methyl-5-(phosphooxymethyl)pyrimidine + 3-oxopropanoate + 2 Fe(2+) + 2 H(+)</text>
        <dbReference type="Rhea" id="RHEA:65756"/>
        <dbReference type="Rhea" id="RHEA-COMP:16892"/>
        <dbReference type="Rhea" id="RHEA-COMP:16893"/>
        <dbReference type="Rhea" id="RHEA-COMP:16894"/>
        <dbReference type="Rhea" id="RHEA-COMP:16895"/>
        <dbReference type="ChEBI" id="CHEBI:15377"/>
        <dbReference type="ChEBI" id="CHEBI:15378"/>
        <dbReference type="ChEBI" id="CHEBI:29033"/>
        <dbReference type="ChEBI" id="CHEBI:29034"/>
        <dbReference type="ChEBI" id="CHEBI:29969"/>
        <dbReference type="ChEBI" id="CHEBI:29979"/>
        <dbReference type="ChEBI" id="CHEBI:33190"/>
        <dbReference type="ChEBI" id="CHEBI:58354"/>
        <dbReference type="ChEBI" id="CHEBI:143915"/>
        <dbReference type="ChEBI" id="CHEBI:157692"/>
    </reaction>
    <physiologicalReaction direction="left-to-right" evidence="11">
        <dbReference type="Rhea" id="RHEA:65757"/>
    </physiologicalReaction>
</comment>
<evidence type="ECO:0000256" key="11">
    <source>
        <dbReference type="ARBA" id="ARBA00048179"/>
    </source>
</evidence>
<keyword evidence="5" id="KW-0808">Transferase</keyword>
<evidence type="ECO:0000256" key="4">
    <source>
        <dbReference type="ARBA" id="ARBA00011738"/>
    </source>
</evidence>
<keyword evidence="6" id="KW-0479">Metal-binding</keyword>
<evidence type="ECO:0000256" key="2">
    <source>
        <dbReference type="ARBA" id="ARBA00004948"/>
    </source>
</evidence>
<protein>
    <recommendedName>
        <fullName evidence="10">Thiamine pyrimidine synthase</fullName>
    </recommendedName>
</protein>
<dbReference type="RefSeq" id="WP_209491657.1">
    <property type="nucleotide sequence ID" value="NZ_JAGGLC010000003.1"/>
</dbReference>
<dbReference type="PROSITE" id="PS51318">
    <property type="entry name" value="TAT"/>
    <property type="match status" value="1"/>
</dbReference>
<dbReference type="PROSITE" id="PS51257">
    <property type="entry name" value="PROKAR_LIPOPROTEIN"/>
    <property type="match status" value="1"/>
</dbReference>
<dbReference type="OrthoDB" id="303025at2157"/>
<feature type="domain" description="SsuA/THI5-like" evidence="12">
    <location>
        <begin position="54"/>
        <end position="267"/>
    </location>
</feature>
<evidence type="ECO:0000256" key="8">
    <source>
        <dbReference type="ARBA" id="ARBA00022977"/>
    </source>
</evidence>
<keyword evidence="14" id="KW-1185">Reference proteome</keyword>
<dbReference type="EMBL" id="JAGGLC010000003">
    <property type="protein sequence ID" value="MBP1987405.1"/>
    <property type="molecule type" value="Genomic_DNA"/>
</dbReference>
<keyword evidence="7" id="KW-0663">Pyridoxal phosphate</keyword>
<proteinExistence type="inferred from homology"/>
<dbReference type="GO" id="GO:0009228">
    <property type="term" value="P:thiamine biosynthetic process"/>
    <property type="evidence" value="ECO:0007669"/>
    <property type="project" value="UniProtKB-KW"/>
</dbReference>
<keyword evidence="9" id="KW-0408">Iron</keyword>
<evidence type="ECO:0000256" key="5">
    <source>
        <dbReference type="ARBA" id="ARBA00022679"/>
    </source>
</evidence>
<evidence type="ECO:0000259" key="12">
    <source>
        <dbReference type="Pfam" id="PF09084"/>
    </source>
</evidence>
<dbReference type="SUPFAM" id="SSF53850">
    <property type="entry name" value="Periplasmic binding protein-like II"/>
    <property type="match status" value="1"/>
</dbReference>
<sequence length="367" mass="38017">MTDDRSTRGRRAFLGTIAAAGGASLTGCLDGATNVVGGTPEPTTVRLLLDWKANATHAGNFVAAERGFDEAEGVSLEIESGSGGSTTAEQVGLRKYELGLTSAASVLGARNGDVSLRSYAAAQQGPNSVVYTVAEQFGGTLSKPTDLQGKTVAAASASSNLALLKALLDDAGVLDSVEFLNVGWGGLTSSILSGDADAALGAFPDGIAMEKEGYDASMLWLSDHVDSTGRLIAANPGFAEENGDALRGALRAIARGWAWAANDPEGAMDLMIDAEPRLEGGRELGIQKIKGTVSKLLLTDSVREHGWGWQSGPAWSSVQDTLAAADFVSGEADAEAAWSNEYLDTDDEFVGSFATQVSADYADSWRA</sequence>
<dbReference type="GO" id="GO:0016740">
    <property type="term" value="F:transferase activity"/>
    <property type="evidence" value="ECO:0007669"/>
    <property type="project" value="UniProtKB-KW"/>
</dbReference>
<dbReference type="PANTHER" id="PTHR31528">
    <property type="entry name" value="4-AMINO-5-HYDROXYMETHYL-2-METHYLPYRIMIDINE PHOSPHATE SYNTHASE THI11-RELATED"/>
    <property type="match status" value="1"/>
</dbReference>